<dbReference type="OrthoDB" id="1191002at2"/>
<accession>A0A2T1N7D1</accession>
<dbReference type="EMBL" id="PXOT01000025">
    <property type="protein sequence ID" value="PSG87767.1"/>
    <property type="molecule type" value="Genomic_DNA"/>
</dbReference>
<name>A0A2T1N7D1_9FLAO</name>
<evidence type="ECO:0000313" key="2">
    <source>
        <dbReference type="Proteomes" id="UP000238430"/>
    </source>
</evidence>
<gene>
    <name evidence="1" type="ORF">C7H61_11175</name>
</gene>
<dbReference type="Proteomes" id="UP000238430">
    <property type="component" value="Unassembled WGS sequence"/>
</dbReference>
<comment type="caution">
    <text evidence="1">The sequence shown here is derived from an EMBL/GenBank/DDBJ whole genome shotgun (WGS) entry which is preliminary data.</text>
</comment>
<dbReference type="RefSeq" id="WP_106679825.1">
    <property type="nucleotide sequence ID" value="NZ_JACHWV010000004.1"/>
</dbReference>
<dbReference type="AlphaFoldDB" id="A0A2T1N7D1"/>
<proteinExistence type="predicted"/>
<organism evidence="1 2">
    <name type="scientific">Mesoflavibacter zeaxanthinifaciens subsp. sabulilitoris</name>
    <dbReference type="NCBI Taxonomy" id="1520893"/>
    <lineage>
        <taxon>Bacteria</taxon>
        <taxon>Pseudomonadati</taxon>
        <taxon>Bacteroidota</taxon>
        <taxon>Flavobacteriia</taxon>
        <taxon>Flavobacteriales</taxon>
        <taxon>Flavobacteriaceae</taxon>
        <taxon>Mesoflavibacter</taxon>
    </lineage>
</organism>
<evidence type="ECO:0000313" key="1">
    <source>
        <dbReference type="EMBL" id="PSG87767.1"/>
    </source>
</evidence>
<protein>
    <recommendedName>
        <fullName evidence="3">TonB C-terminal domain-containing protein</fullName>
    </recommendedName>
</protein>
<sequence length="158" mass="17972">MKQIAIFFIFLVLVSCQYFEAKKTSKDAILKKELKTFNWNEVDTYPSFPVCDSLDTLTNKKQCFETTLANHISTQLAKQTFVVTQDINDTIVLELLITEKGQLQIKQFTADSLTLAELPNIKQVIETSLDSLPPIYAAIKRGQQVKSQFKLPIILQVN</sequence>
<reference evidence="1 2" key="1">
    <citation type="submission" date="2018-03" db="EMBL/GenBank/DDBJ databases">
        <title>Mesoflavibacter sp. HG37 and Mesoflavibacter sp. HG96 sp.nov., two marine bacteria isolated from seawater of Western Pacific Ocean.</title>
        <authorList>
            <person name="Cheng H."/>
            <person name="Wu Y.-H."/>
            <person name="Guo L.-L."/>
            <person name="Xu X.-W."/>
        </authorList>
    </citation>
    <scope>NUCLEOTIDE SEQUENCE [LARGE SCALE GENOMIC DNA]</scope>
    <source>
        <strain evidence="1 2">KCTC 42117</strain>
    </source>
</reference>
<keyword evidence="2" id="KW-1185">Reference proteome</keyword>
<evidence type="ECO:0008006" key="3">
    <source>
        <dbReference type="Google" id="ProtNLM"/>
    </source>
</evidence>
<dbReference type="PROSITE" id="PS51257">
    <property type="entry name" value="PROKAR_LIPOPROTEIN"/>
    <property type="match status" value="1"/>
</dbReference>